<feature type="domain" description="UspA" evidence="2">
    <location>
        <begin position="7"/>
        <end position="161"/>
    </location>
</feature>
<dbReference type="Gene3D" id="3.40.50.620">
    <property type="entry name" value="HUPs"/>
    <property type="match status" value="1"/>
</dbReference>
<dbReference type="EMBL" id="JAAIJQ010000022">
    <property type="protein sequence ID" value="NEV62108.1"/>
    <property type="molecule type" value="Genomic_DNA"/>
</dbReference>
<comment type="similarity">
    <text evidence="1">Belongs to the universal stress protein A family.</text>
</comment>
<reference evidence="3 4" key="1">
    <citation type="submission" date="2020-02" db="EMBL/GenBank/DDBJ databases">
        <title>Genome sequences of Thiorhodococcus mannitoliphagus and Thiorhodococcus minor, purple sulfur photosynthetic bacteria in the gammaproteobacterial family, Chromatiaceae.</title>
        <authorList>
            <person name="Aviles F.A."/>
            <person name="Meyer T.E."/>
            <person name="Kyndt J.A."/>
        </authorList>
    </citation>
    <scope>NUCLEOTIDE SEQUENCE [LARGE SCALE GENOMIC DNA]</scope>
    <source>
        <strain evidence="3 4">DSM 11518</strain>
    </source>
</reference>
<dbReference type="AlphaFoldDB" id="A0A6M0JX48"/>
<accession>A0A6M0JX48</accession>
<dbReference type="Proteomes" id="UP000483379">
    <property type="component" value="Unassembled WGS sequence"/>
</dbReference>
<dbReference type="Pfam" id="PF00582">
    <property type="entry name" value="Usp"/>
    <property type="match status" value="1"/>
</dbReference>
<protein>
    <submittedName>
        <fullName evidence="3">Universal stress protein</fullName>
    </submittedName>
</protein>
<dbReference type="InterPro" id="IPR006016">
    <property type="entry name" value="UspA"/>
</dbReference>
<dbReference type="PRINTS" id="PR01438">
    <property type="entry name" value="UNVRSLSTRESS"/>
</dbReference>
<evidence type="ECO:0000256" key="1">
    <source>
        <dbReference type="ARBA" id="ARBA00008791"/>
    </source>
</evidence>
<dbReference type="PIRSF" id="PIRSF006276">
    <property type="entry name" value="UspA"/>
    <property type="match status" value="1"/>
</dbReference>
<evidence type="ECO:0000313" key="3">
    <source>
        <dbReference type="EMBL" id="NEV62108.1"/>
    </source>
</evidence>
<dbReference type="InterPro" id="IPR014729">
    <property type="entry name" value="Rossmann-like_a/b/a_fold"/>
</dbReference>
<dbReference type="SUPFAM" id="SSF52402">
    <property type="entry name" value="Adenine nucleotide alpha hydrolases-like"/>
    <property type="match status" value="1"/>
</dbReference>
<dbReference type="PANTHER" id="PTHR46268:SF6">
    <property type="entry name" value="UNIVERSAL STRESS PROTEIN UP12"/>
    <property type="match status" value="1"/>
</dbReference>
<name>A0A6M0JX48_9GAMM</name>
<gene>
    <name evidence="3" type="ORF">G3446_09435</name>
</gene>
<dbReference type="InterPro" id="IPR006015">
    <property type="entry name" value="Universal_stress_UspA"/>
</dbReference>
<comment type="caution">
    <text evidence="3">The sequence shown here is derived from an EMBL/GenBank/DDBJ whole genome shotgun (WGS) entry which is preliminary data.</text>
</comment>
<evidence type="ECO:0000259" key="2">
    <source>
        <dbReference type="Pfam" id="PF00582"/>
    </source>
</evidence>
<dbReference type="PANTHER" id="PTHR46268">
    <property type="entry name" value="STRESS RESPONSE PROTEIN NHAX"/>
    <property type="match status" value="1"/>
</dbReference>
<organism evidence="3 4">
    <name type="scientific">Thiorhodococcus minor</name>
    <dbReference type="NCBI Taxonomy" id="57489"/>
    <lineage>
        <taxon>Bacteria</taxon>
        <taxon>Pseudomonadati</taxon>
        <taxon>Pseudomonadota</taxon>
        <taxon>Gammaproteobacteria</taxon>
        <taxon>Chromatiales</taxon>
        <taxon>Chromatiaceae</taxon>
        <taxon>Thiorhodococcus</taxon>
    </lineage>
</organism>
<sequence>MMPSHSHILYATDLGRYTRPVFRNAVALAQSTGARITMLHVIEPLGNTGRAVIGAYLPNMDIRRIEQEALKEILATMHKRLSKFCEDELNAASAEIEADIVEALEVGSGLPSEEIIRTAETRDADLIVMGTCTHSLMGRSSVGSTARKVIQHSSVPVLLVPNVVSRQ</sequence>
<keyword evidence="4" id="KW-1185">Reference proteome</keyword>
<proteinExistence type="inferred from homology"/>
<evidence type="ECO:0000313" key="4">
    <source>
        <dbReference type="Proteomes" id="UP000483379"/>
    </source>
</evidence>
<dbReference type="CDD" id="cd00293">
    <property type="entry name" value="USP-like"/>
    <property type="match status" value="1"/>
</dbReference>